<dbReference type="Pfam" id="PF02576">
    <property type="entry name" value="RimP_N"/>
    <property type="match status" value="1"/>
</dbReference>
<feature type="compositionally biased region" description="Acidic residues" evidence="4">
    <location>
        <begin position="175"/>
        <end position="210"/>
    </location>
</feature>
<evidence type="ECO:0000259" key="5">
    <source>
        <dbReference type="Pfam" id="PF02576"/>
    </source>
</evidence>
<dbReference type="EMBL" id="JAVDRL010000004">
    <property type="protein sequence ID" value="MDR6530964.1"/>
    <property type="molecule type" value="Genomic_DNA"/>
</dbReference>
<dbReference type="CDD" id="cd01734">
    <property type="entry name" value="YlxS_C"/>
    <property type="match status" value="1"/>
</dbReference>
<dbReference type="Proteomes" id="UP001262754">
    <property type="component" value="Unassembled WGS sequence"/>
</dbReference>
<feature type="domain" description="Ribosome maturation factor RimP C-terminal" evidence="6">
    <location>
        <begin position="90"/>
        <end position="156"/>
    </location>
</feature>
<comment type="caution">
    <text evidence="7">The sequence shown here is derived from an EMBL/GenBank/DDBJ whole genome shotgun (WGS) entry which is preliminary data.</text>
</comment>
<dbReference type="SUPFAM" id="SSF75420">
    <property type="entry name" value="YhbC-like, N-terminal domain"/>
    <property type="match status" value="1"/>
</dbReference>
<dbReference type="InterPro" id="IPR036847">
    <property type="entry name" value="RimP_C_sf"/>
</dbReference>
<sequence length="210" mass="23182">MRGKTQEDIGLVELLDPVAESVGYEIVRLRLMGGAEQRRLQIMAERPDGDMNVEDCARLSRAISEIMDAADPISGEYTLEVSSPGVDRPLTRLKDFDTYAGLEIRIELDRVAEGRKRFKGELAGVEDGQVGLNLEGEDDTTVYFPFEWIVDAKLVLNDELMKRGAQQRAARVGAEGEDANEDDVGAEGDDDQDLGDDAEDDIDLSESEED</sequence>
<name>A0ABU1MXQ9_9CAUL</name>
<protein>
    <recommendedName>
        <fullName evidence="3">Ribosome maturation factor RimP</fullName>
    </recommendedName>
</protein>
<dbReference type="Pfam" id="PF17384">
    <property type="entry name" value="DUF150_C"/>
    <property type="match status" value="1"/>
</dbReference>
<dbReference type="NCBIfam" id="NF000932">
    <property type="entry name" value="PRK00092.2-5"/>
    <property type="match status" value="1"/>
</dbReference>
<evidence type="ECO:0000313" key="8">
    <source>
        <dbReference type="Proteomes" id="UP001262754"/>
    </source>
</evidence>
<keyword evidence="1 3" id="KW-0963">Cytoplasm</keyword>
<dbReference type="InterPro" id="IPR003728">
    <property type="entry name" value="Ribosome_maturation_RimP"/>
</dbReference>
<feature type="domain" description="Ribosome maturation factor RimP N-terminal" evidence="5">
    <location>
        <begin position="14"/>
        <end position="87"/>
    </location>
</feature>
<evidence type="ECO:0000259" key="6">
    <source>
        <dbReference type="Pfam" id="PF17384"/>
    </source>
</evidence>
<dbReference type="PANTHER" id="PTHR33867">
    <property type="entry name" value="RIBOSOME MATURATION FACTOR RIMP"/>
    <property type="match status" value="1"/>
</dbReference>
<evidence type="ECO:0000256" key="1">
    <source>
        <dbReference type="ARBA" id="ARBA00022490"/>
    </source>
</evidence>
<evidence type="ECO:0000313" key="7">
    <source>
        <dbReference type="EMBL" id="MDR6530964.1"/>
    </source>
</evidence>
<dbReference type="Gene3D" id="2.30.30.180">
    <property type="entry name" value="Ribosome maturation factor RimP, C-terminal domain"/>
    <property type="match status" value="1"/>
</dbReference>
<reference evidence="7 8" key="1">
    <citation type="submission" date="2023-07" db="EMBL/GenBank/DDBJ databases">
        <title>Sorghum-associated microbial communities from plants grown in Nebraska, USA.</title>
        <authorList>
            <person name="Schachtman D."/>
        </authorList>
    </citation>
    <scope>NUCLEOTIDE SEQUENCE [LARGE SCALE GENOMIC DNA]</scope>
    <source>
        <strain evidence="7 8">DS2154</strain>
    </source>
</reference>
<evidence type="ECO:0000256" key="3">
    <source>
        <dbReference type="HAMAP-Rule" id="MF_01077"/>
    </source>
</evidence>
<dbReference type="HAMAP" id="MF_01077">
    <property type="entry name" value="RimP"/>
    <property type="match status" value="1"/>
</dbReference>
<dbReference type="Gene3D" id="3.30.300.70">
    <property type="entry name" value="RimP-like superfamily, N-terminal"/>
    <property type="match status" value="1"/>
</dbReference>
<dbReference type="PANTHER" id="PTHR33867:SF1">
    <property type="entry name" value="RIBOSOME MATURATION FACTOR RIMP"/>
    <property type="match status" value="1"/>
</dbReference>
<evidence type="ECO:0000256" key="2">
    <source>
        <dbReference type="ARBA" id="ARBA00022517"/>
    </source>
</evidence>
<dbReference type="InterPro" id="IPR035956">
    <property type="entry name" value="RimP_N_sf"/>
</dbReference>
<keyword evidence="2 3" id="KW-0690">Ribosome biogenesis</keyword>
<dbReference type="SUPFAM" id="SSF74942">
    <property type="entry name" value="YhbC-like, C-terminal domain"/>
    <property type="match status" value="1"/>
</dbReference>
<dbReference type="RefSeq" id="WP_163228325.1">
    <property type="nucleotide sequence ID" value="NZ_BMLD01000003.1"/>
</dbReference>
<dbReference type="InterPro" id="IPR028998">
    <property type="entry name" value="RimP_C"/>
</dbReference>
<comment type="subcellular location">
    <subcellularLocation>
        <location evidence="3">Cytoplasm</location>
    </subcellularLocation>
</comment>
<gene>
    <name evidence="3" type="primary">rimP</name>
    <name evidence="7" type="ORF">J2800_001703</name>
</gene>
<comment type="similarity">
    <text evidence="3">Belongs to the RimP family.</text>
</comment>
<keyword evidence="8" id="KW-1185">Reference proteome</keyword>
<comment type="function">
    <text evidence="3">Required for maturation of 30S ribosomal subunits.</text>
</comment>
<proteinExistence type="inferred from homology"/>
<evidence type="ECO:0000256" key="4">
    <source>
        <dbReference type="SAM" id="MobiDB-lite"/>
    </source>
</evidence>
<dbReference type="InterPro" id="IPR028989">
    <property type="entry name" value="RimP_N"/>
</dbReference>
<feature type="region of interest" description="Disordered" evidence="4">
    <location>
        <begin position="166"/>
        <end position="210"/>
    </location>
</feature>
<accession>A0ABU1MXQ9</accession>
<organism evidence="7 8">
    <name type="scientific">Caulobacter rhizosphaerae</name>
    <dbReference type="NCBI Taxonomy" id="2010972"/>
    <lineage>
        <taxon>Bacteria</taxon>
        <taxon>Pseudomonadati</taxon>
        <taxon>Pseudomonadota</taxon>
        <taxon>Alphaproteobacteria</taxon>
        <taxon>Caulobacterales</taxon>
        <taxon>Caulobacteraceae</taxon>
        <taxon>Caulobacter</taxon>
    </lineage>
</organism>